<reference evidence="2" key="2">
    <citation type="submission" date="2020-08" db="EMBL/GenBank/DDBJ databases">
        <title>Plant Genome Project.</title>
        <authorList>
            <person name="Zhang R.-G."/>
        </authorList>
    </citation>
    <scope>NUCLEOTIDE SEQUENCE</scope>
    <source>
        <strain evidence="2">Huo1</strain>
        <tissue evidence="2">Leaf</tissue>
    </source>
</reference>
<dbReference type="EMBL" id="PNBA02000013">
    <property type="protein sequence ID" value="KAG6403148.1"/>
    <property type="molecule type" value="Genomic_DNA"/>
</dbReference>
<evidence type="ECO:0000313" key="3">
    <source>
        <dbReference type="Proteomes" id="UP000298416"/>
    </source>
</evidence>
<accession>A0A8X8WXT6</accession>
<organism evidence="2">
    <name type="scientific">Salvia splendens</name>
    <name type="common">Scarlet sage</name>
    <dbReference type="NCBI Taxonomy" id="180675"/>
    <lineage>
        <taxon>Eukaryota</taxon>
        <taxon>Viridiplantae</taxon>
        <taxon>Streptophyta</taxon>
        <taxon>Embryophyta</taxon>
        <taxon>Tracheophyta</taxon>
        <taxon>Spermatophyta</taxon>
        <taxon>Magnoliopsida</taxon>
        <taxon>eudicotyledons</taxon>
        <taxon>Gunneridae</taxon>
        <taxon>Pentapetalae</taxon>
        <taxon>asterids</taxon>
        <taxon>lamiids</taxon>
        <taxon>Lamiales</taxon>
        <taxon>Lamiaceae</taxon>
        <taxon>Nepetoideae</taxon>
        <taxon>Mentheae</taxon>
        <taxon>Salviinae</taxon>
        <taxon>Salvia</taxon>
        <taxon>Salvia subgen. Calosphace</taxon>
        <taxon>core Calosphace</taxon>
    </lineage>
</organism>
<protein>
    <submittedName>
        <fullName evidence="2">Uncharacterized protein</fullName>
    </submittedName>
</protein>
<sequence length="230" mass="24824">MKIETLGAEYKFEGMERGSESDKLDSGGIGDVSEYSALDNVSGTDDSVCNKENECVAVAKSMLSAAEISDGVNFVKPLASARFTHRSRRRPYKSDSKVDEEGDGGGGRTAAKKQAPNDGESMSLSKKAVGLYVGKKGLLFWLNKFAYASIFIIQYAKKRSSALSSITGCRVVSVLQNTLYKQLRVDIEDAVDDIIPVALAKKFRQRLAEIAPGTSGSQGEPKPPTGRKQD</sequence>
<feature type="region of interest" description="Disordered" evidence="1">
    <location>
        <begin position="210"/>
        <end position="230"/>
    </location>
</feature>
<dbReference type="AlphaFoldDB" id="A0A8X8WXT6"/>
<gene>
    <name evidence="2" type="ORF">SASPL_135365</name>
</gene>
<keyword evidence="3" id="KW-1185">Reference proteome</keyword>
<name>A0A8X8WXT6_SALSN</name>
<feature type="region of interest" description="Disordered" evidence="1">
    <location>
        <begin position="86"/>
        <end position="121"/>
    </location>
</feature>
<reference evidence="2" key="1">
    <citation type="submission" date="2018-01" db="EMBL/GenBank/DDBJ databases">
        <authorList>
            <person name="Mao J.F."/>
        </authorList>
    </citation>
    <scope>NUCLEOTIDE SEQUENCE</scope>
    <source>
        <strain evidence="2">Huo1</strain>
        <tissue evidence="2">Leaf</tissue>
    </source>
</reference>
<dbReference type="PANTHER" id="PTHR36347:SF1">
    <property type="entry name" value="EXPRESSED PROTEIN"/>
    <property type="match status" value="1"/>
</dbReference>
<comment type="caution">
    <text evidence="2">The sequence shown here is derived from an EMBL/GenBank/DDBJ whole genome shotgun (WGS) entry which is preliminary data.</text>
</comment>
<proteinExistence type="predicted"/>
<evidence type="ECO:0000256" key="1">
    <source>
        <dbReference type="SAM" id="MobiDB-lite"/>
    </source>
</evidence>
<dbReference type="Proteomes" id="UP000298416">
    <property type="component" value="Unassembled WGS sequence"/>
</dbReference>
<evidence type="ECO:0000313" key="2">
    <source>
        <dbReference type="EMBL" id="KAG6403148.1"/>
    </source>
</evidence>
<dbReference type="PANTHER" id="PTHR36347">
    <property type="entry name" value="EXPRESSED PROTEIN"/>
    <property type="match status" value="1"/>
</dbReference>
<dbReference type="GO" id="GO:0009507">
    <property type="term" value="C:chloroplast"/>
    <property type="evidence" value="ECO:0007669"/>
    <property type="project" value="TreeGrafter"/>
</dbReference>